<proteinExistence type="predicted"/>
<sequence>MGTREIQEALARVGLDPGPIDGIWGRRTVAAVKLFQGREGLVVDGIVGPETAAHLQGAGIPAPAARPGAPALSLPLPWMEEAVRLVRTREFLGAASNPVILDWASLLDLPYNGDDIPWCGLFVGHCVSSTLPEQVLPNGLLRARSWGRFGSRVTPREGAVMVFTHGGEQSGNGHVGFHAGEQGNAYRILGGNQDNKVCYILIHKDRLLEARWPDTAMSLYAQAPAAGAPGAPTSAGTGARTAG</sequence>
<dbReference type="AlphaFoldDB" id="A0A7Z2W2N2"/>
<protein>
    <submittedName>
        <fullName evidence="2">TIGR02594 family protein</fullName>
    </submittedName>
</protein>
<dbReference type="Pfam" id="PF01471">
    <property type="entry name" value="PG_binding_1"/>
    <property type="match status" value="1"/>
</dbReference>
<dbReference type="InterPro" id="IPR013423">
    <property type="entry name" value="CHP02594"/>
</dbReference>
<evidence type="ECO:0000313" key="3">
    <source>
        <dbReference type="Proteomes" id="UP000502415"/>
    </source>
</evidence>
<dbReference type="Proteomes" id="UP000502415">
    <property type="component" value="Chromosome"/>
</dbReference>
<dbReference type="KEGG" id="mfy:HH212_24650"/>
<dbReference type="InterPro" id="IPR036365">
    <property type="entry name" value="PGBD-like_sf"/>
</dbReference>
<dbReference type="EMBL" id="CP051685">
    <property type="protein sequence ID" value="QJE03599.1"/>
    <property type="molecule type" value="Genomic_DNA"/>
</dbReference>
<dbReference type="SUPFAM" id="SSF47090">
    <property type="entry name" value="PGBD-like"/>
    <property type="match status" value="1"/>
</dbReference>
<organism evidence="2 3">
    <name type="scientific">Massilia forsythiae</name>
    <dbReference type="NCBI Taxonomy" id="2728020"/>
    <lineage>
        <taxon>Bacteria</taxon>
        <taxon>Pseudomonadati</taxon>
        <taxon>Pseudomonadota</taxon>
        <taxon>Betaproteobacteria</taxon>
        <taxon>Burkholderiales</taxon>
        <taxon>Oxalobacteraceae</taxon>
        <taxon>Telluria group</taxon>
        <taxon>Massilia</taxon>
    </lineage>
</organism>
<dbReference type="InterPro" id="IPR002477">
    <property type="entry name" value="Peptidoglycan-bd-like"/>
</dbReference>
<feature type="domain" description="Peptidoglycan binding-like" evidence="1">
    <location>
        <begin position="4"/>
        <end position="55"/>
    </location>
</feature>
<accession>A0A7Z2W2N2</accession>
<gene>
    <name evidence="2" type="ORF">HH212_24650</name>
</gene>
<evidence type="ECO:0000313" key="2">
    <source>
        <dbReference type="EMBL" id="QJE03599.1"/>
    </source>
</evidence>
<keyword evidence="3" id="KW-1185">Reference proteome</keyword>
<reference evidence="2 3" key="1">
    <citation type="submission" date="2020-04" db="EMBL/GenBank/DDBJ databases">
        <title>Genome sequencing of novel species.</title>
        <authorList>
            <person name="Heo J."/>
            <person name="Kim S.-J."/>
            <person name="Kim J.-S."/>
            <person name="Hong S.-B."/>
            <person name="Kwon S.-W."/>
        </authorList>
    </citation>
    <scope>NUCLEOTIDE SEQUENCE [LARGE SCALE GENOMIC DNA]</scope>
    <source>
        <strain evidence="2 3">GN2-R2</strain>
    </source>
</reference>
<dbReference type="NCBIfam" id="TIGR02594">
    <property type="entry name" value="TIGR02594 family protein"/>
    <property type="match status" value="1"/>
</dbReference>
<name>A0A7Z2W2N2_9BURK</name>
<dbReference type="InterPro" id="IPR036366">
    <property type="entry name" value="PGBDSf"/>
</dbReference>
<evidence type="ECO:0000259" key="1">
    <source>
        <dbReference type="Pfam" id="PF01471"/>
    </source>
</evidence>
<dbReference type="Gene3D" id="1.10.101.10">
    <property type="entry name" value="PGBD-like superfamily/PGBD"/>
    <property type="match status" value="1"/>
</dbReference>